<dbReference type="RefSeq" id="WP_007658174.1">
    <property type="nucleotide sequence ID" value="NZ_KQ033913.1"/>
</dbReference>
<proteinExistence type="predicted"/>
<dbReference type="HOGENOM" id="CLU_050192_2_3_10"/>
<reference evidence="4 5" key="1">
    <citation type="submission" date="2013-04" db="EMBL/GenBank/DDBJ databases">
        <title>The Genome Sequence of Parabacteroides goldsteinii DSM 19448.</title>
        <authorList>
            <consortium name="The Broad Institute Genomics Platform"/>
            <person name="Earl A."/>
            <person name="Ward D."/>
            <person name="Feldgarden M."/>
            <person name="Gevers D."/>
            <person name="Martens E."/>
            <person name="Sakamoto M."/>
            <person name="Benno Y."/>
            <person name="Song Y."/>
            <person name="Liu C."/>
            <person name="Lee J."/>
            <person name="Bolanos M."/>
            <person name="Vaisanen M.L."/>
            <person name="Finegold S.M."/>
            <person name="Walker B."/>
            <person name="Young S."/>
            <person name="Zeng Q."/>
            <person name="Gargeya S."/>
            <person name="Fitzgerald M."/>
            <person name="Haas B."/>
            <person name="Abouelleil A."/>
            <person name="Allen A.W."/>
            <person name="Alvarado L."/>
            <person name="Arachchi H.M."/>
            <person name="Berlin A.M."/>
            <person name="Chapman S.B."/>
            <person name="Gainer-Dewar J."/>
            <person name="Goldberg J."/>
            <person name="Griggs A."/>
            <person name="Gujja S."/>
            <person name="Hansen M."/>
            <person name="Howarth C."/>
            <person name="Imamovic A."/>
            <person name="Ireland A."/>
            <person name="Larimer J."/>
            <person name="McCowan C."/>
            <person name="Murphy C."/>
            <person name="Pearson M."/>
            <person name="Poon T.W."/>
            <person name="Priest M."/>
            <person name="Roberts A."/>
            <person name="Saif S."/>
            <person name="Shea T."/>
            <person name="Sisk P."/>
            <person name="Sykes S."/>
            <person name="Wortman J."/>
            <person name="Nusbaum C."/>
            <person name="Birren B."/>
        </authorList>
    </citation>
    <scope>NUCLEOTIDE SEQUENCE [LARGE SCALE GENOMIC DNA]</scope>
    <source>
        <strain evidence="4 5">DSM 19448</strain>
    </source>
</reference>
<protein>
    <recommendedName>
        <fullName evidence="6">FecR protein domain-containing protein</fullName>
    </recommendedName>
</protein>
<keyword evidence="1" id="KW-0472">Membrane</keyword>
<dbReference type="EMBL" id="AQHV01000024">
    <property type="protein sequence ID" value="KKB47917.1"/>
    <property type="molecule type" value="Genomic_DNA"/>
</dbReference>
<dbReference type="Gene3D" id="2.60.120.1440">
    <property type="match status" value="1"/>
</dbReference>
<evidence type="ECO:0000313" key="4">
    <source>
        <dbReference type="EMBL" id="KKB47917.1"/>
    </source>
</evidence>
<dbReference type="PANTHER" id="PTHR30273">
    <property type="entry name" value="PERIPLASMIC SIGNAL SENSOR AND SIGMA FACTOR ACTIVATOR FECR-RELATED"/>
    <property type="match status" value="1"/>
</dbReference>
<dbReference type="InterPro" id="IPR012373">
    <property type="entry name" value="Ferrdict_sens_TM"/>
</dbReference>
<keyword evidence="1" id="KW-0812">Transmembrane</keyword>
<dbReference type="PIRSF" id="PIRSF018266">
    <property type="entry name" value="FecR"/>
    <property type="match status" value="1"/>
</dbReference>
<name>A0A0F5IRZ8_9BACT</name>
<comment type="caution">
    <text evidence="4">The sequence shown here is derived from an EMBL/GenBank/DDBJ whole genome shotgun (WGS) entry which is preliminary data.</text>
</comment>
<dbReference type="PANTHER" id="PTHR30273:SF2">
    <property type="entry name" value="PROTEIN FECR"/>
    <property type="match status" value="1"/>
</dbReference>
<feature type="domain" description="FecR protein" evidence="2">
    <location>
        <begin position="84"/>
        <end position="176"/>
    </location>
</feature>
<dbReference type="FunFam" id="2.60.120.1440:FF:000001">
    <property type="entry name" value="Putative anti-sigma factor"/>
    <property type="match status" value="1"/>
</dbReference>
<evidence type="ECO:0008006" key="6">
    <source>
        <dbReference type="Google" id="ProtNLM"/>
    </source>
</evidence>
<dbReference type="InterPro" id="IPR032508">
    <property type="entry name" value="FecR_C"/>
</dbReference>
<dbReference type="STRING" id="927665.HMPREF1535_04333"/>
<evidence type="ECO:0000259" key="3">
    <source>
        <dbReference type="Pfam" id="PF16344"/>
    </source>
</evidence>
<dbReference type="InterPro" id="IPR006860">
    <property type="entry name" value="FecR"/>
</dbReference>
<organism evidence="4 5">
    <name type="scientific">Parabacteroides goldsteinii DSM 19448 = WAL 12034</name>
    <dbReference type="NCBI Taxonomy" id="927665"/>
    <lineage>
        <taxon>Bacteria</taxon>
        <taxon>Pseudomonadati</taxon>
        <taxon>Bacteroidota</taxon>
        <taxon>Bacteroidia</taxon>
        <taxon>Bacteroidales</taxon>
        <taxon>Tannerellaceae</taxon>
        <taxon>Parabacteroides</taxon>
    </lineage>
</organism>
<evidence type="ECO:0000313" key="5">
    <source>
        <dbReference type="Proteomes" id="UP000033047"/>
    </source>
</evidence>
<evidence type="ECO:0000259" key="2">
    <source>
        <dbReference type="Pfam" id="PF04773"/>
    </source>
</evidence>
<feature type="transmembrane region" description="Helical" evidence="1">
    <location>
        <begin position="49"/>
        <end position="69"/>
    </location>
</feature>
<dbReference type="AlphaFoldDB" id="A0A0F5IRZ8"/>
<sequence>MSDIKSRKDEEITGRIRFKPVKTEPDVVYEKLWQRVMNSDAIIMGVSSVWKYASIAASVALLVVSSFLYKMYLEPRPLAYLEVTSMTGSKTQVLLPDSTVVWLNGNSHIRYPEVFDSETRQIELTGEAFFDVTENKEKPFIVNLDGMHVRVLGTEFNIWADPDSDLIETTLVEGSVALYNDTNSSSSPDKILVPGEQALFDKQSGSIEVRPVRTSSYTSWMTGDFFFEKITFGEILRVLEHSFSVKFHLKNESIKDVFLTAQFTHKESLEEILSILQISMRYKFEIKDRDVYIR</sequence>
<dbReference type="GO" id="GO:0016989">
    <property type="term" value="F:sigma factor antagonist activity"/>
    <property type="evidence" value="ECO:0007669"/>
    <property type="project" value="TreeGrafter"/>
</dbReference>
<accession>A0A0F5IRZ8</accession>
<dbReference type="Pfam" id="PF04773">
    <property type="entry name" value="FecR"/>
    <property type="match status" value="1"/>
</dbReference>
<dbReference type="Gene3D" id="3.55.50.30">
    <property type="match status" value="1"/>
</dbReference>
<keyword evidence="1" id="KW-1133">Transmembrane helix</keyword>
<feature type="domain" description="Protein FecR C-terminal" evidence="3">
    <location>
        <begin position="225"/>
        <end position="293"/>
    </location>
</feature>
<dbReference type="Pfam" id="PF16344">
    <property type="entry name" value="FecR_C"/>
    <property type="match status" value="1"/>
</dbReference>
<gene>
    <name evidence="4" type="ORF">HMPREF1535_04333</name>
</gene>
<evidence type="ECO:0000256" key="1">
    <source>
        <dbReference type="SAM" id="Phobius"/>
    </source>
</evidence>
<dbReference type="PATRIC" id="fig|927665.4.peg.4449"/>
<dbReference type="Proteomes" id="UP000033047">
    <property type="component" value="Unassembled WGS sequence"/>
</dbReference>